<dbReference type="Gene3D" id="3.30.200.20">
    <property type="entry name" value="Phosphorylase Kinase, domain 1"/>
    <property type="match status" value="1"/>
</dbReference>
<evidence type="ECO:0000256" key="9">
    <source>
        <dbReference type="ARBA" id="ARBA00023180"/>
    </source>
</evidence>
<gene>
    <name evidence="13" type="primary">btl</name>
    <name evidence="13" type="ORF">EVAR_73957_1</name>
</gene>
<dbReference type="InterPro" id="IPR001245">
    <property type="entry name" value="Ser-Thr/Tyr_kinase_cat_dom"/>
</dbReference>
<protein>
    <submittedName>
        <fullName evidence="13">Fibroblast growth factor receptor homolog 2</fullName>
    </submittedName>
</protein>
<feature type="site" description="Important for interaction with phosphotyrosine-binding proteins" evidence="10">
    <location>
        <position position="253"/>
    </location>
</feature>
<comment type="caution">
    <text evidence="13">The sequence shown here is derived from an EMBL/GenBank/DDBJ whole genome shotgun (WGS) entry which is preliminary data.</text>
</comment>
<evidence type="ECO:0000256" key="7">
    <source>
        <dbReference type="ARBA" id="ARBA00023136"/>
    </source>
</evidence>
<evidence type="ECO:0000256" key="6">
    <source>
        <dbReference type="ARBA" id="ARBA00022989"/>
    </source>
</evidence>
<keyword evidence="5 11" id="KW-0067">ATP-binding</keyword>
<feature type="binding site" evidence="11">
    <location>
        <position position="106"/>
    </location>
    <ligand>
        <name>ATP</name>
        <dbReference type="ChEBI" id="CHEBI:30616"/>
    </ligand>
</feature>
<evidence type="ECO:0000259" key="12">
    <source>
        <dbReference type="PROSITE" id="PS50011"/>
    </source>
</evidence>
<keyword evidence="2" id="KW-0812">Transmembrane</keyword>
<dbReference type="Proteomes" id="UP000299102">
    <property type="component" value="Unassembled WGS sequence"/>
</dbReference>
<name>A0A4C1TLS4_EUMVA</name>
<dbReference type="PROSITE" id="PS50011">
    <property type="entry name" value="PROTEIN_KINASE_DOM"/>
    <property type="match status" value="1"/>
</dbReference>
<evidence type="ECO:0000256" key="3">
    <source>
        <dbReference type="ARBA" id="ARBA00022729"/>
    </source>
</evidence>
<evidence type="ECO:0000256" key="2">
    <source>
        <dbReference type="ARBA" id="ARBA00022692"/>
    </source>
</evidence>
<evidence type="ECO:0000256" key="10">
    <source>
        <dbReference type="PIRSR" id="PIRSR000615-4"/>
    </source>
</evidence>
<keyword evidence="3" id="KW-0732">Signal</keyword>
<comment type="subcellular location">
    <subcellularLocation>
        <location evidence="1">Membrane</location>
        <topology evidence="1">Single-pass membrane protein</topology>
    </subcellularLocation>
</comment>
<evidence type="ECO:0000313" key="13">
    <source>
        <dbReference type="EMBL" id="GBP14550.1"/>
    </source>
</evidence>
<keyword evidence="4 11" id="KW-0547">Nucleotide-binding</keyword>
<dbReference type="GO" id="GO:0004714">
    <property type="term" value="F:transmembrane receptor protein tyrosine kinase activity"/>
    <property type="evidence" value="ECO:0007669"/>
    <property type="project" value="TreeGrafter"/>
</dbReference>
<dbReference type="EMBL" id="BGZK01005555">
    <property type="protein sequence ID" value="GBP14550.1"/>
    <property type="molecule type" value="Genomic_DNA"/>
</dbReference>
<dbReference type="SUPFAM" id="SSF56112">
    <property type="entry name" value="Protein kinase-like (PK-like)"/>
    <property type="match status" value="1"/>
</dbReference>
<dbReference type="InterPro" id="IPR050122">
    <property type="entry name" value="RTK"/>
</dbReference>
<dbReference type="Pfam" id="PF07714">
    <property type="entry name" value="PK_Tyr_Ser-Thr"/>
    <property type="match status" value="2"/>
</dbReference>
<dbReference type="InterPro" id="IPR013783">
    <property type="entry name" value="Ig-like_fold"/>
</dbReference>
<evidence type="ECO:0000313" key="14">
    <source>
        <dbReference type="Proteomes" id="UP000299102"/>
    </source>
</evidence>
<keyword evidence="8 13" id="KW-0675">Receptor</keyword>
<dbReference type="GO" id="GO:0005886">
    <property type="term" value="C:plasma membrane"/>
    <property type="evidence" value="ECO:0007669"/>
    <property type="project" value="TreeGrafter"/>
</dbReference>
<dbReference type="OrthoDB" id="535945at2759"/>
<feature type="domain" description="Protein kinase" evidence="12">
    <location>
        <begin position="1"/>
        <end position="243"/>
    </location>
</feature>
<dbReference type="GO" id="GO:0007169">
    <property type="term" value="P:cell surface receptor protein tyrosine kinase signaling pathway"/>
    <property type="evidence" value="ECO:0007669"/>
    <property type="project" value="TreeGrafter"/>
</dbReference>
<dbReference type="InterPro" id="IPR000719">
    <property type="entry name" value="Prot_kinase_dom"/>
</dbReference>
<evidence type="ECO:0000256" key="8">
    <source>
        <dbReference type="ARBA" id="ARBA00023170"/>
    </source>
</evidence>
<dbReference type="InterPro" id="IPR017441">
    <property type="entry name" value="Protein_kinase_ATP_BS"/>
</dbReference>
<evidence type="ECO:0000256" key="11">
    <source>
        <dbReference type="PROSITE-ProRule" id="PRU10141"/>
    </source>
</evidence>
<dbReference type="Gene3D" id="1.10.510.10">
    <property type="entry name" value="Transferase(Phosphotransferase) domain 1"/>
    <property type="match status" value="1"/>
</dbReference>
<proteinExistence type="predicted"/>
<organism evidence="13 14">
    <name type="scientific">Eumeta variegata</name>
    <name type="common">Bagworm moth</name>
    <name type="synonym">Eumeta japonica</name>
    <dbReference type="NCBI Taxonomy" id="151549"/>
    <lineage>
        <taxon>Eukaryota</taxon>
        <taxon>Metazoa</taxon>
        <taxon>Ecdysozoa</taxon>
        <taxon>Arthropoda</taxon>
        <taxon>Hexapoda</taxon>
        <taxon>Insecta</taxon>
        <taxon>Pterygota</taxon>
        <taxon>Neoptera</taxon>
        <taxon>Endopterygota</taxon>
        <taxon>Lepidoptera</taxon>
        <taxon>Glossata</taxon>
        <taxon>Ditrysia</taxon>
        <taxon>Tineoidea</taxon>
        <taxon>Psychidae</taxon>
        <taxon>Oiketicinae</taxon>
        <taxon>Eumeta</taxon>
    </lineage>
</organism>
<sequence>MERDQDKPNILNFTKVSHDDEGWYTCGGSSLGQTVASAYLKVVDKLPQRDVLQRGHPNSNWEISRSQLVLGSTLGEGAFGRVVMAQGSNLPRVSSNGAATTIVAVKMVKEEHTDADMASLVREMEILVWPVIFRDTDYYRNTNGRLPIKWMAPESLQEKFYDSQSDVWSLRCFIMGNNDVWRTALPEHNVCRRTLQLFNNRTAYGKPPRCSPNIYMLMRQCWHFDSTARPTFTEIVENLDKILQLTSTANEEYLDLSMPMLETPPSLKR</sequence>
<dbReference type="InterPro" id="IPR011009">
    <property type="entry name" value="Kinase-like_dom_sf"/>
</dbReference>
<evidence type="ECO:0000256" key="1">
    <source>
        <dbReference type="ARBA" id="ARBA00004167"/>
    </source>
</evidence>
<keyword evidence="14" id="KW-1185">Reference proteome</keyword>
<evidence type="ECO:0000256" key="5">
    <source>
        <dbReference type="ARBA" id="ARBA00022840"/>
    </source>
</evidence>
<dbReference type="Gene3D" id="2.60.40.10">
    <property type="entry name" value="Immunoglobulins"/>
    <property type="match status" value="1"/>
</dbReference>
<accession>A0A4C1TLS4</accession>
<dbReference type="PANTHER" id="PTHR24416">
    <property type="entry name" value="TYROSINE-PROTEIN KINASE RECEPTOR"/>
    <property type="match status" value="1"/>
</dbReference>
<keyword evidence="9" id="KW-0325">Glycoprotein</keyword>
<dbReference type="AlphaFoldDB" id="A0A4C1TLS4"/>
<dbReference type="STRING" id="151549.A0A4C1TLS4"/>
<dbReference type="GO" id="GO:0005524">
    <property type="term" value="F:ATP binding"/>
    <property type="evidence" value="ECO:0007669"/>
    <property type="project" value="UniProtKB-UniRule"/>
</dbReference>
<reference evidence="13 14" key="1">
    <citation type="journal article" date="2019" name="Commun. Biol.">
        <title>The bagworm genome reveals a unique fibroin gene that provides high tensile strength.</title>
        <authorList>
            <person name="Kono N."/>
            <person name="Nakamura H."/>
            <person name="Ohtoshi R."/>
            <person name="Tomita M."/>
            <person name="Numata K."/>
            <person name="Arakawa K."/>
        </authorList>
    </citation>
    <scope>NUCLEOTIDE SEQUENCE [LARGE SCALE GENOMIC DNA]</scope>
</reference>
<dbReference type="PIRSF" id="PIRSF000615">
    <property type="entry name" value="TyrPK_CSF1-R"/>
    <property type="match status" value="1"/>
</dbReference>
<dbReference type="PANTHER" id="PTHR24416:SF550">
    <property type="entry name" value="FIBROBLAST GROWTH FACTOR RECEPTOR HOMOLOG 1-RELATED"/>
    <property type="match status" value="1"/>
</dbReference>
<keyword evidence="6" id="KW-1133">Transmembrane helix</keyword>
<dbReference type="PROSITE" id="PS00107">
    <property type="entry name" value="PROTEIN_KINASE_ATP"/>
    <property type="match status" value="1"/>
</dbReference>
<evidence type="ECO:0000256" key="4">
    <source>
        <dbReference type="ARBA" id="ARBA00022741"/>
    </source>
</evidence>
<keyword evidence="7" id="KW-0472">Membrane</keyword>
<dbReference type="GO" id="GO:0043235">
    <property type="term" value="C:receptor complex"/>
    <property type="evidence" value="ECO:0007669"/>
    <property type="project" value="TreeGrafter"/>
</dbReference>